<evidence type="ECO:0008006" key="2">
    <source>
        <dbReference type="Google" id="ProtNLM"/>
    </source>
</evidence>
<organism evidence="1">
    <name type="scientific">uncultured bacterium</name>
    <name type="common">gcode 4</name>
    <dbReference type="NCBI Taxonomy" id="1234023"/>
    <lineage>
        <taxon>Bacteria</taxon>
        <taxon>environmental samples</taxon>
    </lineage>
</organism>
<dbReference type="EMBL" id="AMFJ01034099">
    <property type="protein sequence ID" value="EKD30293.1"/>
    <property type="molecule type" value="Genomic_DNA"/>
</dbReference>
<dbReference type="Gene3D" id="3.30.70.141">
    <property type="entry name" value="Nucleoside diphosphate kinase-like domain"/>
    <property type="match status" value="1"/>
</dbReference>
<name>K1YDH5_9BACT</name>
<gene>
    <name evidence="1" type="ORF">ACD_78C00099G0004</name>
</gene>
<reference evidence="1" key="1">
    <citation type="journal article" date="2012" name="Science">
        <title>Fermentation, hydrogen, and sulfur metabolism in multiple uncultivated bacterial phyla.</title>
        <authorList>
            <person name="Wrighton K.C."/>
            <person name="Thomas B.C."/>
            <person name="Sharon I."/>
            <person name="Miller C.S."/>
            <person name="Castelle C.J."/>
            <person name="VerBerkmoes N.C."/>
            <person name="Wilkins M.J."/>
            <person name="Hettich R.L."/>
            <person name="Lipton M.S."/>
            <person name="Williams K.H."/>
            <person name="Long P.E."/>
            <person name="Banfield J.F."/>
        </authorList>
    </citation>
    <scope>NUCLEOTIDE SEQUENCE [LARGE SCALE GENOMIC DNA]</scope>
</reference>
<sequence>MEANVLNPIIEAVKSGKTEVLLSPFQFGGDKENEFVLFFKPEIFFPGVDTKASISVAFDKFKEHNVDISGMLLLTGDRMNELGIMDRHYGFINKLSKNASKILSTEDLEKIYSLLEITDRADYKIYGGHEFLASHPSFTEESLDEFWFTKKSAKIKGGFYVQKYELDGEKFVLVDAFHPSQLKHYINPPHKTLILLAQSDNSWDSLRDIMIGETFPERAVPESIRGEFYKNKDQYGMKEVTIAYNGIHMSAGPFEAIFEIGNFLKGIAGADYAPEKTNLHNTMIAAGISEAQALDAINNPKANIDGKETSLFDITEIKNSSDAVGIYKNKYL</sequence>
<dbReference type="SUPFAM" id="SSF54919">
    <property type="entry name" value="Nucleoside diphosphate kinase, NDK"/>
    <property type="match status" value="1"/>
</dbReference>
<accession>K1YDH5</accession>
<protein>
    <recommendedName>
        <fullName evidence="2">Nucleoside diphosphate kinase-like domain-containing protein</fullName>
    </recommendedName>
</protein>
<dbReference type="AlphaFoldDB" id="K1YDH5"/>
<comment type="caution">
    <text evidence="1">The sequence shown here is derived from an EMBL/GenBank/DDBJ whole genome shotgun (WGS) entry which is preliminary data.</text>
</comment>
<proteinExistence type="predicted"/>
<evidence type="ECO:0000313" key="1">
    <source>
        <dbReference type="EMBL" id="EKD30293.1"/>
    </source>
</evidence>
<dbReference type="InterPro" id="IPR036850">
    <property type="entry name" value="NDK-like_dom_sf"/>
</dbReference>